<dbReference type="CDD" id="cd07017">
    <property type="entry name" value="S14_ClpP_2"/>
    <property type="match status" value="1"/>
</dbReference>
<dbReference type="PRINTS" id="PR00127">
    <property type="entry name" value="CLPPROTEASEP"/>
</dbReference>
<keyword evidence="3" id="KW-0378">Hydrolase</keyword>
<evidence type="ECO:0000313" key="3">
    <source>
        <dbReference type="EMBL" id="GAA2724139.1"/>
    </source>
</evidence>
<protein>
    <recommendedName>
        <fullName evidence="2">ATP-dependent Clp protease proteolytic subunit</fullName>
    </recommendedName>
</protein>
<dbReference type="PANTHER" id="PTHR10381:SF26">
    <property type="entry name" value="ATP-DEPENDENT CLP PROTEASE PROTEOLYTIC SUBUNIT-LIKE-RELATED"/>
    <property type="match status" value="1"/>
</dbReference>
<dbReference type="RefSeq" id="WP_344438741.1">
    <property type="nucleotide sequence ID" value="NZ_BAAASL010000025.1"/>
</dbReference>
<dbReference type="InterPro" id="IPR023562">
    <property type="entry name" value="ClpP/TepA"/>
</dbReference>
<evidence type="ECO:0000313" key="4">
    <source>
        <dbReference type="Proteomes" id="UP001500886"/>
    </source>
</evidence>
<dbReference type="GO" id="GO:0008233">
    <property type="term" value="F:peptidase activity"/>
    <property type="evidence" value="ECO:0007669"/>
    <property type="project" value="UniProtKB-KW"/>
</dbReference>
<dbReference type="Proteomes" id="UP001500886">
    <property type="component" value="Unassembled WGS sequence"/>
</dbReference>
<dbReference type="EMBL" id="BAAASL010000025">
    <property type="protein sequence ID" value="GAA2724139.1"/>
    <property type="molecule type" value="Genomic_DNA"/>
</dbReference>
<dbReference type="SUPFAM" id="SSF52096">
    <property type="entry name" value="ClpP/crotonase"/>
    <property type="match status" value="1"/>
</dbReference>
<evidence type="ECO:0000256" key="2">
    <source>
        <dbReference type="RuleBase" id="RU003567"/>
    </source>
</evidence>
<reference evidence="3 4" key="1">
    <citation type="journal article" date="2019" name="Int. J. Syst. Evol. Microbiol.">
        <title>The Global Catalogue of Microorganisms (GCM) 10K type strain sequencing project: providing services to taxonomists for standard genome sequencing and annotation.</title>
        <authorList>
            <consortium name="The Broad Institute Genomics Platform"/>
            <consortium name="The Broad Institute Genome Sequencing Center for Infectious Disease"/>
            <person name="Wu L."/>
            <person name="Ma J."/>
        </authorList>
    </citation>
    <scope>NUCLEOTIDE SEQUENCE [LARGE SCALE GENOMIC DNA]</scope>
    <source>
        <strain evidence="3 4">JCM 4542</strain>
    </source>
</reference>
<evidence type="ECO:0000256" key="1">
    <source>
        <dbReference type="ARBA" id="ARBA00007039"/>
    </source>
</evidence>
<dbReference type="GO" id="GO:0006508">
    <property type="term" value="P:proteolysis"/>
    <property type="evidence" value="ECO:0007669"/>
    <property type="project" value="UniProtKB-KW"/>
</dbReference>
<accession>A0ABN3U4Y5</accession>
<comment type="caution">
    <text evidence="3">The sequence shown here is derived from an EMBL/GenBank/DDBJ whole genome shotgun (WGS) entry which is preliminary data.</text>
</comment>
<dbReference type="Gene3D" id="3.90.226.10">
    <property type="entry name" value="2-enoyl-CoA Hydratase, Chain A, domain 1"/>
    <property type="match status" value="1"/>
</dbReference>
<keyword evidence="3" id="KW-0645">Protease</keyword>
<dbReference type="InterPro" id="IPR001907">
    <property type="entry name" value="ClpP"/>
</dbReference>
<sequence length="195" mass="21006">MDTAIRDLNPYEKLFAERLIVLGTPIDDAAAQDVIAQLMHLEHAAPGRDIGLYLNSPGGSLRAMSAIRDTMRYVECDIETVCLGQAAGPAAVLLAAGTRGKRLVLPHARVVLRRPALPEPVRGQTTDLALWAAELLREGEEMVTALAGDTGQDAARIRRDVERDTVLDAEAAVAYGLADAVVTDRRSQRGWAGTR</sequence>
<dbReference type="Pfam" id="PF00574">
    <property type="entry name" value="CLP_protease"/>
    <property type="match status" value="1"/>
</dbReference>
<proteinExistence type="inferred from homology"/>
<comment type="similarity">
    <text evidence="1 2">Belongs to the peptidase S14 family.</text>
</comment>
<organism evidence="3 4">
    <name type="scientific">Streptomyces luteosporeus</name>
    <dbReference type="NCBI Taxonomy" id="173856"/>
    <lineage>
        <taxon>Bacteria</taxon>
        <taxon>Bacillati</taxon>
        <taxon>Actinomycetota</taxon>
        <taxon>Actinomycetes</taxon>
        <taxon>Kitasatosporales</taxon>
        <taxon>Streptomycetaceae</taxon>
        <taxon>Streptomyces</taxon>
    </lineage>
</organism>
<gene>
    <name evidence="3" type="ORF">GCM10010315_53140</name>
</gene>
<dbReference type="InterPro" id="IPR029045">
    <property type="entry name" value="ClpP/crotonase-like_dom_sf"/>
</dbReference>
<name>A0ABN3U4Y5_9ACTN</name>
<keyword evidence="4" id="KW-1185">Reference proteome</keyword>
<dbReference type="PANTHER" id="PTHR10381">
    <property type="entry name" value="ATP-DEPENDENT CLP PROTEASE PROTEOLYTIC SUBUNIT"/>
    <property type="match status" value="1"/>
</dbReference>